<evidence type="ECO:0000313" key="2">
    <source>
        <dbReference type="Proteomes" id="UP000799755"/>
    </source>
</evidence>
<dbReference type="Proteomes" id="UP000799755">
    <property type="component" value="Unassembled WGS sequence"/>
</dbReference>
<evidence type="ECO:0000313" key="1">
    <source>
        <dbReference type="EMBL" id="KAF2466846.1"/>
    </source>
</evidence>
<comment type="caution">
    <text evidence="1">The sequence shown here is derived from an EMBL/GenBank/DDBJ whole genome shotgun (WGS) entry which is preliminary data.</text>
</comment>
<keyword evidence="2" id="KW-1185">Reference proteome</keyword>
<proteinExistence type="predicted"/>
<gene>
    <name evidence="1" type="ORF">BDR25DRAFT_345419</name>
</gene>
<organism evidence="1 2">
    <name type="scientific">Lindgomyces ingoldianus</name>
    <dbReference type="NCBI Taxonomy" id="673940"/>
    <lineage>
        <taxon>Eukaryota</taxon>
        <taxon>Fungi</taxon>
        <taxon>Dikarya</taxon>
        <taxon>Ascomycota</taxon>
        <taxon>Pezizomycotina</taxon>
        <taxon>Dothideomycetes</taxon>
        <taxon>Pleosporomycetidae</taxon>
        <taxon>Pleosporales</taxon>
        <taxon>Lindgomycetaceae</taxon>
        <taxon>Lindgomyces</taxon>
    </lineage>
</organism>
<accession>A0ACB6QIT5</accession>
<reference evidence="1" key="1">
    <citation type="journal article" date="2020" name="Stud. Mycol.">
        <title>101 Dothideomycetes genomes: a test case for predicting lifestyles and emergence of pathogens.</title>
        <authorList>
            <person name="Haridas S."/>
            <person name="Albert R."/>
            <person name="Binder M."/>
            <person name="Bloem J."/>
            <person name="Labutti K."/>
            <person name="Salamov A."/>
            <person name="Andreopoulos B."/>
            <person name="Baker S."/>
            <person name="Barry K."/>
            <person name="Bills G."/>
            <person name="Bluhm B."/>
            <person name="Cannon C."/>
            <person name="Castanera R."/>
            <person name="Culley D."/>
            <person name="Daum C."/>
            <person name="Ezra D."/>
            <person name="Gonzalez J."/>
            <person name="Henrissat B."/>
            <person name="Kuo A."/>
            <person name="Liang C."/>
            <person name="Lipzen A."/>
            <person name="Lutzoni F."/>
            <person name="Magnuson J."/>
            <person name="Mondo S."/>
            <person name="Nolan M."/>
            <person name="Ohm R."/>
            <person name="Pangilinan J."/>
            <person name="Park H.-J."/>
            <person name="Ramirez L."/>
            <person name="Alfaro M."/>
            <person name="Sun H."/>
            <person name="Tritt A."/>
            <person name="Yoshinaga Y."/>
            <person name="Zwiers L.-H."/>
            <person name="Turgeon B."/>
            <person name="Goodwin S."/>
            <person name="Spatafora J."/>
            <person name="Crous P."/>
            <person name="Grigoriev I."/>
        </authorList>
    </citation>
    <scope>NUCLEOTIDE SEQUENCE</scope>
    <source>
        <strain evidence="1">ATCC 200398</strain>
    </source>
</reference>
<name>A0ACB6QIT5_9PLEO</name>
<sequence length="344" mass="38357">MAVIKKRATLWLNAPRWSSVPEFVRTENVKSGFSPTMRPVRHRPTLQAAMPPTQLSAIYPSPKRKRDPPPFVPLLNTTPRPTSTPPSSSPMPSGADSPRTAVADQLRDMTIHHAIPMAPLTPTDDIVRKKLKLEVAREDSRTSLEDFRGLDVGVDEKERGLYITDTWVTGKDYTSESSEKQSQEPRIWSDLMGFAKPTTFASSSATTLKPQSSISNQFSKSKNRSSQGRPRKKSPSPQSASLTWQDSEITGHLVDPSTDPDDDGTGLNGIGFKPTPALAYARAQRRRQQVMDWRAREAREARAKRSERRQRGIGLGSSSRESTVEREANIKDVELTRRVVRFAA</sequence>
<dbReference type="EMBL" id="MU003523">
    <property type="protein sequence ID" value="KAF2466846.1"/>
    <property type="molecule type" value="Genomic_DNA"/>
</dbReference>
<protein>
    <submittedName>
        <fullName evidence="1">Uncharacterized protein</fullName>
    </submittedName>
</protein>